<dbReference type="InterPro" id="IPR001110">
    <property type="entry name" value="UPF0012_CS"/>
</dbReference>
<dbReference type="InterPro" id="IPR036526">
    <property type="entry name" value="C-N_Hydrolase_sf"/>
</dbReference>
<gene>
    <name evidence="3" type="ORF">OSTQU699_LOCUS334</name>
</gene>
<dbReference type="CDD" id="cd07572">
    <property type="entry name" value="nit"/>
    <property type="match status" value="1"/>
</dbReference>
<evidence type="ECO:0000259" key="2">
    <source>
        <dbReference type="PROSITE" id="PS50263"/>
    </source>
</evidence>
<keyword evidence="1" id="KW-0378">Hydrolase</keyword>
<sequence length="274" mass="29727">MTSTHDQEHNLGVCSQLAAQASEAGCRMLCLPECFAFMGDSSMQSPATVAQPLNGPLMSRYKQLARDNGLWLSLGGFQEAGPDADHIHNCHIIIKANGETAATYRKIHLCDVEVPGGQVWKESSFTSPGCSTTVCESPVGKLGLSVCYDLRFPQLYQELRFRGGADVLLIPSAFTKPTGSAHFELLLRSRAIECQCYVIAAAQAGQNHANRQSWGHSCVIDPWGKVLARMDDKETGIAVAEIDSKYVADIRKRMPIATHRSAGRSSLMKGGESL</sequence>
<dbReference type="EMBL" id="CAJHUC010000288">
    <property type="protein sequence ID" value="CAD7694973.1"/>
    <property type="molecule type" value="Genomic_DNA"/>
</dbReference>
<comment type="caution">
    <text evidence="3">The sequence shown here is derived from an EMBL/GenBank/DDBJ whole genome shotgun (WGS) entry which is preliminary data.</text>
</comment>
<dbReference type="Proteomes" id="UP000708148">
    <property type="component" value="Unassembled WGS sequence"/>
</dbReference>
<accession>A0A8S1IUJ4</accession>
<dbReference type="Pfam" id="PF00795">
    <property type="entry name" value="CN_hydrolase"/>
    <property type="match status" value="1"/>
</dbReference>
<evidence type="ECO:0000313" key="3">
    <source>
        <dbReference type="EMBL" id="CAD7694973.1"/>
    </source>
</evidence>
<proteinExistence type="predicted"/>
<reference evidence="3" key="1">
    <citation type="submission" date="2020-12" db="EMBL/GenBank/DDBJ databases">
        <authorList>
            <person name="Iha C."/>
        </authorList>
    </citation>
    <scope>NUCLEOTIDE SEQUENCE</scope>
</reference>
<feature type="domain" description="CN hydrolase" evidence="2">
    <location>
        <begin position="1"/>
        <end position="244"/>
    </location>
</feature>
<dbReference type="PANTHER" id="PTHR23088">
    <property type="entry name" value="NITRILASE-RELATED"/>
    <property type="match status" value="1"/>
</dbReference>
<name>A0A8S1IUJ4_9CHLO</name>
<dbReference type="InterPro" id="IPR045254">
    <property type="entry name" value="Nit1/2_C-N_Hydrolase"/>
</dbReference>
<protein>
    <recommendedName>
        <fullName evidence="2">CN hydrolase domain-containing protein</fullName>
    </recommendedName>
</protein>
<organism evidence="3 4">
    <name type="scientific">Ostreobium quekettii</name>
    <dbReference type="NCBI Taxonomy" id="121088"/>
    <lineage>
        <taxon>Eukaryota</taxon>
        <taxon>Viridiplantae</taxon>
        <taxon>Chlorophyta</taxon>
        <taxon>core chlorophytes</taxon>
        <taxon>Ulvophyceae</taxon>
        <taxon>TCBD clade</taxon>
        <taxon>Bryopsidales</taxon>
        <taxon>Ostreobineae</taxon>
        <taxon>Ostreobiaceae</taxon>
        <taxon>Ostreobium</taxon>
    </lineage>
</organism>
<dbReference type="PROSITE" id="PS50263">
    <property type="entry name" value="CN_HYDROLASE"/>
    <property type="match status" value="1"/>
</dbReference>
<dbReference type="InterPro" id="IPR003010">
    <property type="entry name" value="C-N_Hydrolase"/>
</dbReference>
<dbReference type="AlphaFoldDB" id="A0A8S1IUJ4"/>
<evidence type="ECO:0000313" key="4">
    <source>
        <dbReference type="Proteomes" id="UP000708148"/>
    </source>
</evidence>
<dbReference type="GO" id="GO:0016811">
    <property type="term" value="F:hydrolase activity, acting on carbon-nitrogen (but not peptide) bonds, in linear amides"/>
    <property type="evidence" value="ECO:0007669"/>
    <property type="project" value="InterPro"/>
</dbReference>
<dbReference type="OrthoDB" id="10250282at2759"/>
<dbReference type="PROSITE" id="PS01227">
    <property type="entry name" value="UPF0012"/>
    <property type="match status" value="1"/>
</dbReference>
<keyword evidence="4" id="KW-1185">Reference proteome</keyword>
<dbReference type="SUPFAM" id="SSF56317">
    <property type="entry name" value="Carbon-nitrogen hydrolase"/>
    <property type="match status" value="1"/>
</dbReference>
<dbReference type="PANTHER" id="PTHR23088:SF27">
    <property type="entry name" value="DEAMINATED GLUTATHIONE AMIDASE"/>
    <property type="match status" value="1"/>
</dbReference>
<dbReference type="Gene3D" id="3.60.110.10">
    <property type="entry name" value="Carbon-nitrogen hydrolase"/>
    <property type="match status" value="1"/>
</dbReference>
<evidence type="ECO:0000256" key="1">
    <source>
        <dbReference type="ARBA" id="ARBA00022801"/>
    </source>
</evidence>